<evidence type="ECO:0008006" key="4">
    <source>
        <dbReference type="Google" id="ProtNLM"/>
    </source>
</evidence>
<accession>A0A147H598</accession>
<feature type="transmembrane region" description="Helical" evidence="1">
    <location>
        <begin position="205"/>
        <end position="228"/>
    </location>
</feature>
<reference evidence="2 3" key="1">
    <citation type="journal article" date="2016" name="Front. Microbiol.">
        <title>Genomic Resource of Rice Seed Associated Bacteria.</title>
        <authorList>
            <person name="Midha S."/>
            <person name="Bansal K."/>
            <person name="Sharma S."/>
            <person name="Kumar N."/>
            <person name="Patil P.P."/>
            <person name="Chaudhry V."/>
            <person name="Patil P.B."/>
        </authorList>
    </citation>
    <scope>NUCLEOTIDE SEQUENCE [LARGE SCALE GENOMIC DNA]</scope>
    <source>
        <strain evidence="2 3">NS331</strain>
    </source>
</reference>
<organism evidence="2 3">
    <name type="scientific">Pseudacidovorax intermedius</name>
    <dbReference type="NCBI Taxonomy" id="433924"/>
    <lineage>
        <taxon>Bacteria</taxon>
        <taxon>Pseudomonadati</taxon>
        <taxon>Pseudomonadota</taxon>
        <taxon>Betaproteobacteria</taxon>
        <taxon>Burkholderiales</taxon>
        <taxon>Comamonadaceae</taxon>
        <taxon>Pseudacidovorax</taxon>
    </lineage>
</organism>
<feature type="transmembrane region" description="Helical" evidence="1">
    <location>
        <begin position="148"/>
        <end position="169"/>
    </location>
</feature>
<dbReference type="Proteomes" id="UP000072741">
    <property type="component" value="Unassembled WGS sequence"/>
</dbReference>
<proteinExistence type="predicted"/>
<name>A0A147H598_9BURK</name>
<dbReference type="PATRIC" id="fig|433924.3.peg.3062"/>
<dbReference type="NCBIfam" id="NF041043">
    <property type="entry name" value="BPSS1780_fam"/>
    <property type="match status" value="1"/>
</dbReference>
<evidence type="ECO:0000313" key="3">
    <source>
        <dbReference type="Proteomes" id="UP000072741"/>
    </source>
</evidence>
<keyword evidence="1" id="KW-0812">Transmembrane</keyword>
<evidence type="ECO:0000313" key="2">
    <source>
        <dbReference type="EMBL" id="KTT24837.1"/>
    </source>
</evidence>
<dbReference type="OrthoDB" id="5298483at2"/>
<dbReference type="RefSeq" id="WP_153012757.1">
    <property type="nucleotide sequence ID" value="NZ_LDSL01000038.1"/>
</dbReference>
<comment type="caution">
    <text evidence="2">The sequence shown here is derived from an EMBL/GenBank/DDBJ whole genome shotgun (WGS) entry which is preliminary data.</text>
</comment>
<feature type="transmembrane region" description="Helical" evidence="1">
    <location>
        <begin position="21"/>
        <end position="43"/>
    </location>
</feature>
<gene>
    <name evidence="2" type="ORF">NS331_05965</name>
</gene>
<dbReference type="AlphaFoldDB" id="A0A147H598"/>
<feature type="transmembrane region" description="Helical" evidence="1">
    <location>
        <begin position="234"/>
        <end position="258"/>
    </location>
</feature>
<protein>
    <recommendedName>
        <fullName evidence="4">Transmembrane protein</fullName>
    </recommendedName>
</protein>
<keyword evidence="3" id="KW-1185">Reference proteome</keyword>
<keyword evidence="1" id="KW-0472">Membrane</keyword>
<evidence type="ECO:0000256" key="1">
    <source>
        <dbReference type="SAM" id="Phobius"/>
    </source>
</evidence>
<feature type="transmembrane region" description="Helical" evidence="1">
    <location>
        <begin position="49"/>
        <end position="68"/>
    </location>
</feature>
<dbReference type="EMBL" id="LDSL01000038">
    <property type="protein sequence ID" value="KTT24837.1"/>
    <property type="molecule type" value="Genomic_DNA"/>
</dbReference>
<keyword evidence="1" id="KW-1133">Transmembrane helix</keyword>
<sequence>MKLQIVSPRTGVQWMREGLRAFRSQPMAFFSLFMLFMSAIAMLSVLPLVGGPLAVALGPATTLALMVASERTVNGRADAAAGRAASAGIFLQALQAVRAQAKPLAVLGLLYALSALAAGGLATLVFGDPFDGAFGDDGAPQAAVVQSTGFQIAVLARLLFYVPVAMAFWHAPALVHWHGVTPVKSIFFSLVACWRNMGAMTLYGLAWGGVVLAISLLMSLAASLLMAVSGASALGMAVMVGGSFLLSAAFLASAWFTFRDSFSVD</sequence>
<dbReference type="InterPro" id="IPR047798">
    <property type="entry name" value="BPSS1780-like"/>
</dbReference>
<feature type="transmembrane region" description="Helical" evidence="1">
    <location>
        <begin position="104"/>
        <end position="127"/>
    </location>
</feature>